<feature type="compositionally biased region" description="Basic and acidic residues" evidence="1">
    <location>
        <begin position="284"/>
        <end position="303"/>
    </location>
</feature>
<proteinExistence type="predicted"/>
<dbReference type="Gene3D" id="2.60.40.150">
    <property type="entry name" value="C2 domain"/>
    <property type="match status" value="1"/>
</dbReference>
<feature type="region of interest" description="Disordered" evidence="1">
    <location>
        <begin position="278"/>
        <end position="321"/>
    </location>
</feature>
<name>A0A2G9HJ29_9LAMI</name>
<dbReference type="InterPro" id="IPR000008">
    <property type="entry name" value="C2_dom"/>
</dbReference>
<dbReference type="PROSITE" id="PS50004">
    <property type="entry name" value="C2"/>
    <property type="match status" value="1"/>
</dbReference>
<evidence type="ECO:0000313" key="4">
    <source>
        <dbReference type="Proteomes" id="UP000231279"/>
    </source>
</evidence>
<dbReference type="SMART" id="SM00239">
    <property type="entry name" value="C2"/>
    <property type="match status" value="1"/>
</dbReference>
<protein>
    <recommendedName>
        <fullName evidence="2">C2 domain-containing protein</fullName>
    </recommendedName>
</protein>
<dbReference type="Pfam" id="PF00168">
    <property type="entry name" value="C2"/>
    <property type="match status" value="1"/>
</dbReference>
<feature type="region of interest" description="Disordered" evidence="1">
    <location>
        <begin position="202"/>
        <end position="236"/>
    </location>
</feature>
<reference evidence="4" key="1">
    <citation type="journal article" date="2018" name="Gigascience">
        <title>Genome assembly of the Pink Ipe (Handroanthus impetiginosus, Bignoniaceae), a highly valued, ecologically keystone Neotropical timber forest tree.</title>
        <authorList>
            <person name="Silva-Junior O.B."/>
            <person name="Grattapaglia D."/>
            <person name="Novaes E."/>
            <person name="Collevatti R.G."/>
        </authorList>
    </citation>
    <scope>NUCLEOTIDE SEQUENCE [LARGE SCALE GENOMIC DNA]</scope>
    <source>
        <strain evidence="4">cv. UFG-1</strain>
    </source>
</reference>
<sequence>MDDKKNSEKYIGVLEICIHRARNIHNICIYQNQDVYAKFCLTDKPEEKLSSQVINGGGRNPVFNETLRFDVQKLDSSLRCEVWMLSRVKSYLEDQLLGFVSMPLSDVVSESGKPAREFELSSSELFHSPAGFVELSFKFTGTSSEVTGCHVTSHSSANVVNQDDDNLDNVPSELDRIEFPDQEIVNENERMVSEYMRTNVHSLERDDTDQEDNVVPNPVSSESVSESSGVEKSGDVLTGQHLIDVGAEPEQKMVQEEIVDMYMKGMQQFTDALAKMKLPMDGSSAEKGKSKEEDSSSSEKEQPSKSPDPSPRVFYGSGAFF</sequence>
<dbReference type="PANTHER" id="PTHR31208">
    <property type="entry name" value="EXPRESSED PROTEIN"/>
    <property type="match status" value="1"/>
</dbReference>
<evidence type="ECO:0000256" key="1">
    <source>
        <dbReference type="SAM" id="MobiDB-lite"/>
    </source>
</evidence>
<dbReference type="OrthoDB" id="270970at2759"/>
<feature type="compositionally biased region" description="Low complexity" evidence="1">
    <location>
        <begin position="213"/>
        <end position="231"/>
    </location>
</feature>
<dbReference type="AlphaFoldDB" id="A0A2G9HJ29"/>
<evidence type="ECO:0000259" key="2">
    <source>
        <dbReference type="PROSITE" id="PS50004"/>
    </source>
</evidence>
<dbReference type="Proteomes" id="UP000231279">
    <property type="component" value="Unassembled WGS sequence"/>
</dbReference>
<organism evidence="3 4">
    <name type="scientific">Handroanthus impetiginosus</name>
    <dbReference type="NCBI Taxonomy" id="429701"/>
    <lineage>
        <taxon>Eukaryota</taxon>
        <taxon>Viridiplantae</taxon>
        <taxon>Streptophyta</taxon>
        <taxon>Embryophyta</taxon>
        <taxon>Tracheophyta</taxon>
        <taxon>Spermatophyta</taxon>
        <taxon>Magnoliopsida</taxon>
        <taxon>eudicotyledons</taxon>
        <taxon>Gunneridae</taxon>
        <taxon>Pentapetalae</taxon>
        <taxon>asterids</taxon>
        <taxon>lamiids</taxon>
        <taxon>Lamiales</taxon>
        <taxon>Bignoniaceae</taxon>
        <taxon>Crescentiina</taxon>
        <taxon>Tabebuia alliance</taxon>
        <taxon>Handroanthus</taxon>
    </lineage>
</organism>
<comment type="caution">
    <text evidence="3">The sequence shown here is derived from an EMBL/GenBank/DDBJ whole genome shotgun (WGS) entry which is preliminary data.</text>
</comment>
<dbReference type="EMBL" id="NKXS01001657">
    <property type="protein sequence ID" value="PIN17529.1"/>
    <property type="molecule type" value="Genomic_DNA"/>
</dbReference>
<dbReference type="STRING" id="429701.A0A2G9HJ29"/>
<evidence type="ECO:0000313" key="3">
    <source>
        <dbReference type="EMBL" id="PIN17529.1"/>
    </source>
</evidence>
<accession>A0A2G9HJ29</accession>
<feature type="domain" description="C2" evidence="2">
    <location>
        <begin position="1"/>
        <end position="118"/>
    </location>
</feature>
<dbReference type="CDD" id="cd00030">
    <property type="entry name" value="C2"/>
    <property type="match status" value="1"/>
</dbReference>
<dbReference type="InterPro" id="IPR035892">
    <property type="entry name" value="C2_domain_sf"/>
</dbReference>
<keyword evidence="4" id="KW-1185">Reference proteome</keyword>
<dbReference type="PANTHER" id="PTHR31208:SF2">
    <property type="entry name" value="DOMAIN-CONTAINING PROTEIN, PUTATIVE, EXPRESSED-RELATED"/>
    <property type="match status" value="1"/>
</dbReference>
<dbReference type="SUPFAM" id="SSF49562">
    <property type="entry name" value="C2 domain (Calcium/lipid-binding domain, CaLB)"/>
    <property type="match status" value="1"/>
</dbReference>
<gene>
    <name evidence="3" type="ORF">CDL12_09807</name>
</gene>